<gene>
    <name evidence="1" type="ORF">GCM10023183_09030</name>
</gene>
<organism evidence="1 2">
    <name type="scientific">Nibribacter koreensis</name>
    <dbReference type="NCBI Taxonomy" id="1084519"/>
    <lineage>
        <taxon>Bacteria</taxon>
        <taxon>Pseudomonadati</taxon>
        <taxon>Bacteroidota</taxon>
        <taxon>Cytophagia</taxon>
        <taxon>Cytophagales</taxon>
        <taxon>Hymenobacteraceae</taxon>
        <taxon>Nibribacter</taxon>
    </lineage>
</organism>
<sequence length="45" mass="5017">MSKKPVNYRLTELAVQLLKEMAEKKGVSQAAILEMIIREAAAKQS</sequence>
<keyword evidence="2" id="KW-1185">Reference proteome</keyword>
<dbReference type="EMBL" id="BAABGX010000001">
    <property type="protein sequence ID" value="GAA4299599.1"/>
    <property type="molecule type" value="Genomic_DNA"/>
</dbReference>
<evidence type="ECO:0000313" key="2">
    <source>
        <dbReference type="Proteomes" id="UP001501844"/>
    </source>
</evidence>
<accession>A0ABP8FB76</accession>
<comment type="caution">
    <text evidence="1">The sequence shown here is derived from an EMBL/GenBank/DDBJ whole genome shotgun (WGS) entry which is preliminary data.</text>
</comment>
<dbReference type="Proteomes" id="UP001501844">
    <property type="component" value="Unassembled WGS sequence"/>
</dbReference>
<evidence type="ECO:0008006" key="3">
    <source>
        <dbReference type="Google" id="ProtNLM"/>
    </source>
</evidence>
<reference evidence="2" key="1">
    <citation type="journal article" date="2019" name="Int. J. Syst. Evol. Microbiol.">
        <title>The Global Catalogue of Microorganisms (GCM) 10K type strain sequencing project: providing services to taxonomists for standard genome sequencing and annotation.</title>
        <authorList>
            <consortium name="The Broad Institute Genomics Platform"/>
            <consortium name="The Broad Institute Genome Sequencing Center for Infectious Disease"/>
            <person name="Wu L."/>
            <person name="Ma J."/>
        </authorList>
    </citation>
    <scope>NUCLEOTIDE SEQUENCE [LARGE SCALE GENOMIC DNA]</scope>
    <source>
        <strain evidence="2">JCM 17917</strain>
    </source>
</reference>
<proteinExistence type="predicted"/>
<protein>
    <recommendedName>
        <fullName evidence="3">Ribbon-helix-helix protein, copG family</fullName>
    </recommendedName>
</protein>
<name>A0ABP8FB76_9BACT</name>
<evidence type="ECO:0000313" key="1">
    <source>
        <dbReference type="EMBL" id="GAA4299599.1"/>
    </source>
</evidence>